<evidence type="ECO:0000313" key="5">
    <source>
        <dbReference type="EMBL" id="CAB3388627.1"/>
    </source>
</evidence>
<dbReference type="AlphaFoldDB" id="A0A8S1E297"/>
<dbReference type="PRINTS" id="PR00080">
    <property type="entry name" value="SDRFAMILY"/>
</dbReference>
<proteinExistence type="inferred from homology"/>
<dbReference type="Pfam" id="PF00106">
    <property type="entry name" value="adh_short"/>
    <property type="match status" value="1"/>
</dbReference>
<sequence>MWNEPHTPSTFPPSPEMQQRASASSATTLGHFTQTLFYFGARKTLHYLPKMERWVGRVAIVSGASSGIGAALCVRLANKGMKVVGVARRQEKIQELTKRLTADAKGEIHALQGDISKEEDIKRVVKWTRDNLGGADVLVNNAGVLHHSPLLTAPTEEWRHVLEVNVLALCAFTREVIQDLRDRGCDDGHIVHINSVMGHYIQPYPGMFMYTASKHSVTVLTEGLRRELSELKSNIRITSVSPALTKTDIMVAGGTPQQVADSVFEQNKSLDPDNVALAVEYTLSAPSHVNIEEITLRATGAD</sequence>
<dbReference type="SUPFAM" id="SSF51735">
    <property type="entry name" value="NAD(P)-binding Rossmann-fold domains"/>
    <property type="match status" value="1"/>
</dbReference>
<gene>
    <name evidence="5" type="ORF">CLODIP_2_CD00950</name>
</gene>
<reference evidence="5 6" key="1">
    <citation type="submission" date="2020-04" db="EMBL/GenBank/DDBJ databases">
        <authorList>
            <person name="Alioto T."/>
            <person name="Alioto T."/>
            <person name="Gomez Garrido J."/>
        </authorList>
    </citation>
    <scope>NUCLEOTIDE SEQUENCE [LARGE SCALE GENOMIC DNA]</scope>
</reference>
<dbReference type="InterPro" id="IPR036291">
    <property type="entry name" value="NAD(P)-bd_dom_sf"/>
</dbReference>
<dbReference type="FunFam" id="3.40.50.720:FF:000047">
    <property type="entry name" value="NADP-dependent L-serine/L-allo-threonine dehydrogenase"/>
    <property type="match status" value="1"/>
</dbReference>
<dbReference type="InterPro" id="IPR002347">
    <property type="entry name" value="SDR_fam"/>
</dbReference>
<name>A0A8S1E297_9INSE</name>
<comment type="caution">
    <text evidence="5">The sequence shown here is derived from an EMBL/GenBank/DDBJ whole genome shotgun (WGS) entry which is preliminary data.</text>
</comment>
<dbReference type="PRINTS" id="PR00081">
    <property type="entry name" value="GDHRDH"/>
</dbReference>
<keyword evidence="2" id="KW-0560">Oxidoreductase</keyword>
<accession>A0A8S1E297</accession>
<evidence type="ECO:0000256" key="1">
    <source>
        <dbReference type="ARBA" id="ARBA00006484"/>
    </source>
</evidence>
<dbReference type="PANTHER" id="PTHR43115:SF4">
    <property type="entry name" value="DEHYDROGENASE_REDUCTASE SDR FAMILY MEMBER 11"/>
    <property type="match status" value="1"/>
</dbReference>
<dbReference type="PANTHER" id="PTHR43115">
    <property type="entry name" value="DEHYDROGENASE/REDUCTASE SDR FAMILY MEMBER 11"/>
    <property type="match status" value="1"/>
</dbReference>
<evidence type="ECO:0000313" key="6">
    <source>
        <dbReference type="Proteomes" id="UP000494165"/>
    </source>
</evidence>
<feature type="region of interest" description="Disordered" evidence="4">
    <location>
        <begin position="1"/>
        <end position="25"/>
    </location>
</feature>
<keyword evidence="6" id="KW-1185">Reference proteome</keyword>
<evidence type="ECO:0000256" key="3">
    <source>
        <dbReference type="RuleBase" id="RU000363"/>
    </source>
</evidence>
<feature type="compositionally biased region" description="Polar residues" evidence="4">
    <location>
        <begin position="16"/>
        <end position="25"/>
    </location>
</feature>
<evidence type="ECO:0000256" key="4">
    <source>
        <dbReference type="SAM" id="MobiDB-lite"/>
    </source>
</evidence>
<dbReference type="EMBL" id="CADEPI010000837">
    <property type="protein sequence ID" value="CAB3388627.1"/>
    <property type="molecule type" value="Genomic_DNA"/>
</dbReference>
<dbReference type="Proteomes" id="UP000494165">
    <property type="component" value="Unassembled WGS sequence"/>
</dbReference>
<comment type="similarity">
    <text evidence="1 3">Belongs to the short-chain dehydrogenases/reductases (SDR) family.</text>
</comment>
<dbReference type="OrthoDB" id="1933717at2759"/>
<evidence type="ECO:0008006" key="7">
    <source>
        <dbReference type="Google" id="ProtNLM"/>
    </source>
</evidence>
<dbReference type="Gene3D" id="3.40.50.720">
    <property type="entry name" value="NAD(P)-binding Rossmann-like Domain"/>
    <property type="match status" value="1"/>
</dbReference>
<dbReference type="GO" id="GO:0016616">
    <property type="term" value="F:oxidoreductase activity, acting on the CH-OH group of donors, NAD or NADP as acceptor"/>
    <property type="evidence" value="ECO:0007669"/>
    <property type="project" value="UniProtKB-ARBA"/>
</dbReference>
<organism evidence="5 6">
    <name type="scientific">Cloeon dipterum</name>
    <dbReference type="NCBI Taxonomy" id="197152"/>
    <lineage>
        <taxon>Eukaryota</taxon>
        <taxon>Metazoa</taxon>
        <taxon>Ecdysozoa</taxon>
        <taxon>Arthropoda</taxon>
        <taxon>Hexapoda</taxon>
        <taxon>Insecta</taxon>
        <taxon>Pterygota</taxon>
        <taxon>Palaeoptera</taxon>
        <taxon>Ephemeroptera</taxon>
        <taxon>Pisciforma</taxon>
        <taxon>Baetidae</taxon>
        <taxon>Cloeon</taxon>
    </lineage>
</organism>
<protein>
    <recommendedName>
        <fullName evidence="7">Dehydrogenase/reductase SDR family member 11</fullName>
    </recommendedName>
</protein>
<evidence type="ECO:0000256" key="2">
    <source>
        <dbReference type="ARBA" id="ARBA00023002"/>
    </source>
</evidence>